<dbReference type="SMART" id="SM00345">
    <property type="entry name" value="HTH_GNTR"/>
    <property type="match status" value="1"/>
</dbReference>
<dbReference type="GO" id="GO:0003700">
    <property type="term" value="F:DNA-binding transcription factor activity"/>
    <property type="evidence" value="ECO:0007669"/>
    <property type="project" value="InterPro"/>
</dbReference>
<dbReference type="Pfam" id="PF07702">
    <property type="entry name" value="UTRA"/>
    <property type="match status" value="1"/>
</dbReference>
<dbReference type="CDD" id="cd07377">
    <property type="entry name" value="WHTH_GntR"/>
    <property type="match status" value="1"/>
</dbReference>
<dbReference type="PRINTS" id="PR00035">
    <property type="entry name" value="HTHGNTR"/>
</dbReference>
<reference evidence="6 7" key="1">
    <citation type="journal article" date="2016" name="Genome Announc.">
        <title>Complete Genome and Plasmid Sequences for Rhodococcus fascians D188 and Draft Sequences for Rhodococcus Isolates PBTS 1 and PBTS 2.</title>
        <authorList>
            <person name="Stamler R.A."/>
            <person name="Vereecke D."/>
            <person name="Zhang Y."/>
            <person name="Schilkey F."/>
            <person name="Devitt N."/>
            <person name="Randall J.J."/>
        </authorList>
    </citation>
    <scope>NUCLEOTIDE SEQUENCE [LARGE SCALE GENOMIC DNA]</scope>
    <source>
        <strain evidence="6 7">PBTS2</strain>
    </source>
</reference>
<dbReference type="InterPro" id="IPR000524">
    <property type="entry name" value="Tscrpt_reg_HTH_GntR"/>
</dbReference>
<evidence type="ECO:0000256" key="2">
    <source>
        <dbReference type="ARBA" id="ARBA00023125"/>
    </source>
</evidence>
<feature type="region of interest" description="Disordered" evidence="4">
    <location>
        <begin position="1"/>
        <end position="21"/>
    </location>
</feature>
<keyword evidence="7" id="KW-1185">Reference proteome</keyword>
<dbReference type="InterPro" id="IPR036390">
    <property type="entry name" value="WH_DNA-bd_sf"/>
</dbReference>
<dbReference type="Pfam" id="PF00392">
    <property type="entry name" value="GntR"/>
    <property type="match status" value="1"/>
</dbReference>
<dbReference type="InterPro" id="IPR011663">
    <property type="entry name" value="UTRA"/>
</dbReference>
<evidence type="ECO:0000313" key="6">
    <source>
        <dbReference type="EMBL" id="AMY21360.1"/>
    </source>
</evidence>
<dbReference type="InterPro" id="IPR028978">
    <property type="entry name" value="Chorismate_lyase_/UTRA_dom_sf"/>
</dbReference>
<dbReference type="SMART" id="SM00866">
    <property type="entry name" value="UTRA"/>
    <property type="match status" value="1"/>
</dbReference>
<dbReference type="InterPro" id="IPR050679">
    <property type="entry name" value="Bact_HTH_transcr_reg"/>
</dbReference>
<evidence type="ECO:0000259" key="5">
    <source>
        <dbReference type="PROSITE" id="PS50949"/>
    </source>
</evidence>
<dbReference type="PROSITE" id="PS50949">
    <property type="entry name" value="HTH_GNTR"/>
    <property type="match status" value="1"/>
</dbReference>
<dbReference type="AlphaFoldDB" id="A0A143QE58"/>
<dbReference type="Proteomes" id="UP000076038">
    <property type="component" value="Chromosome"/>
</dbReference>
<dbReference type="KEGG" id="rhs:A3Q41_00028"/>
<dbReference type="Gene3D" id="1.10.10.10">
    <property type="entry name" value="Winged helix-like DNA-binding domain superfamily/Winged helix DNA-binding domain"/>
    <property type="match status" value="1"/>
</dbReference>
<dbReference type="GO" id="GO:0045892">
    <property type="term" value="P:negative regulation of DNA-templated transcription"/>
    <property type="evidence" value="ECO:0007669"/>
    <property type="project" value="TreeGrafter"/>
</dbReference>
<dbReference type="SUPFAM" id="SSF64288">
    <property type="entry name" value="Chorismate lyase-like"/>
    <property type="match status" value="1"/>
</dbReference>
<dbReference type="PATRIC" id="fig|1653479.3.peg.28"/>
<keyword evidence="1" id="KW-0805">Transcription regulation</keyword>
<dbReference type="EMBL" id="CP015220">
    <property type="protein sequence ID" value="AMY21360.1"/>
    <property type="molecule type" value="Genomic_DNA"/>
</dbReference>
<dbReference type="SUPFAM" id="SSF46785">
    <property type="entry name" value="Winged helix' DNA-binding domain"/>
    <property type="match status" value="1"/>
</dbReference>
<evidence type="ECO:0000313" key="7">
    <source>
        <dbReference type="Proteomes" id="UP000076038"/>
    </source>
</evidence>
<feature type="domain" description="HTH gntR-type" evidence="5">
    <location>
        <begin position="20"/>
        <end position="88"/>
    </location>
</feature>
<reference evidence="7" key="2">
    <citation type="submission" date="2016-04" db="EMBL/GenBank/DDBJ databases">
        <title>Complete Genome and Plasmid Sequences for Rhodococcus fascians D188 and Draft Sequences for Rhodococcus spp. Isolates PBTS 1 and PBTS 2.</title>
        <authorList>
            <person name="Stamer R."/>
            <person name="Vereecke D."/>
            <person name="Zhang Y."/>
            <person name="Schilkey F."/>
            <person name="Devitt N."/>
            <person name="Randall J."/>
        </authorList>
    </citation>
    <scope>NUCLEOTIDE SEQUENCE [LARGE SCALE GENOMIC DNA]</scope>
    <source>
        <strain evidence="7">PBTS2</strain>
    </source>
</reference>
<dbReference type="PANTHER" id="PTHR44846:SF17">
    <property type="entry name" value="GNTR-FAMILY TRANSCRIPTIONAL REGULATOR"/>
    <property type="match status" value="1"/>
</dbReference>
<proteinExistence type="predicted"/>
<evidence type="ECO:0000256" key="3">
    <source>
        <dbReference type="ARBA" id="ARBA00023163"/>
    </source>
</evidence>
<dbReference type="InterPro" id="IPR036388">
    <property type="entry name" value="WH-like_DNA-bd_sf"/>
</dbReference>
<evidence type="ECO:0000256" key="4">
    <source>
        <dbReference type="SAM" id="MobiDB-lite"/>
    </source>
</evidence>
<dbReference type="GO" id="GO:0003677">
    <property type="term" value="F:DNA binding"/>
    <property type="evidence" value="ECO:0007669"/>
    <property type="project" value="UniProtKB-KW"/>
</dbReference>
<organism evidence="6 7">
    <name type="scientific">Rhodococcoides fascians</name>
    <name type="common">Rhodococcus fascians</name>
    <dbReference type="NCBI Taxonomy" id="1828"/>
    <lineage>
        <taxon>Bacteria</taxon>
        <taxon>Bacillati</taxon>
        <taxon>Actinomycetota</taxon>
        <taxon>Actinomycetes</taxon>
        <taxon>Mycobacteriales</taxon>
        <taxon>Nocardiaceae</taxon>
        <taxon>Rhodococcoides</taxon>
    </lineage>
</organism>
<protein>
    <submittedName>
        <fullName evidence="6">Mannosyl-D-glycerate transport/metabolism system repressor MngR</fullName>
    </submittedName>
</protein>
<gene>
    <name evidence="6" type="primary">mngR</name>
    <name evidence="6" type="ORF">A3Q41_00028</name>
</gene>
<keyword evidence="2" id="KW-0238">DNA-binding</keyword>
<evidence type="ECO:0000256" key="1">
    <source>
        <dbReference type="ARBA" id="ARBA00023015"/>
    </source>
</evidence>
<accession>A0A143QE58</accession>
<dbReference type="PANTHER" id="PTHR44846">
    <property type="entry name" value="MANNOSYL-D-GLYCERATE TRANSPORT/METABOLISM SYSTEM REPRESSOR MNGR-RELATED"/>
    <property type="match status" value="1"/>
</dbReference>
<dbReference type="Gene3D" id="3.40.1410.10">
    <property type="entry name" value="Chorismate lyase-like"/>
    <property type="match status" value="1"/>
</dbReference>
<sequence>MYGTDMTEPAMTQRTPERARHKRQQVLASLKNTIESGDIPSGSFLPGENDLAREFSVSRGTIRSALSELEEQNLIQKRSGIGSLVTFDGHQIETADGWARALSSAGVEMHTRTLRVERIVDPELAAEAGTSTLNFVAVDRVRHVVDGRPVSLERSRVPALGSLADLPENGLVEESLTATLRSAGLVAASGEQWVSVVPVDAADAAVLEVPVGTPYLHSIRVSRDASGRFVEKVVSLLAPDRFRLHLTFNS</sequence>
<keyword evidence="3" id="KW-0804">Transcription</keyword>
<name>A0A143QE58_RHOFA</name>